<gene>
    <name evidence="1" type="ORF">TrLO_g8322</name>
</gene>
<dbReference type="EMBL" id="BRXW01000024">
    <property type="protein sequence ID" value="GMI00560.1"/>
    <property type="molecule type" value="Genomic_DNA"/>
</dbReference>
<dbReference type="AlphaFoldDB" id="A0A9W7C0V5"/>
<evidence type="ECO:0000313" key="2">
    <source>
        <dbReference type="Proteomes" id="UP001165122"/>
    </source>
</evidence>
<protein>
    <submittedName>
        <fullName evidence="1">Uncharacterized protein</fullName>
    </submittedName>
</protein>
<name>A0A9W7C0V5_9STRA</name>
<keyword evidence="2" id="KW-1185">Reference proteome</keyword>
<accession>A0A9W7C0V5</accession>
<organism evidence="1 2">
    <name type="scientific">Triparma laevis f. longispina</name>
    <dbReference type="NCBI Taxonomy" id="1714387"/>
    <lineage>
        <taxon>Eukaryota</taxon>
        <taxon>Sar</taxon>
        <taxon>Stramenopiles</taxon>
        <taxon>Ochrophyta</taxon>
        <taxon>Bolidophyceae</taxon>
        <taxon>Parmales</taxon>
        <taxon>Triparmaceae</taxon>
        <taxon>Triparma</taxon>
    </lineage>
</organism>
<sequence length="190" mass="21137">MFKRNVKPQPTKRRFGGLRELWEYLARHLVRFLAVFGNVAGEIRDVDNQSDLFNTISNCYSEPCDTGNLYTVSDGSVVRVAQSGYTGSPYAATYAVYYLSDKYIDLVCTAEPHSFVLDRNNQRRIMMIGRTGSDTMTITGFMFDDGSTTLTWGGMFVYNGDWSSSPTTGSSLDALNWGTLSGMPNSYTLG</sequence>
<reference evidence="2" key="1">
    <citation type="journal article" date="2023" name="Commun. Biol.">
        <title>Genome analysis of Parmales, the sister group of diatoms, reveals the evolutionary specialization of diatoms from phago-mixotrophs to photoautotrophs.</title>
        <authorList>
            <person name="Ban H."/>
            <person name="Sato S."/>
            <person name="Yoshikawa S."/>
            <person name="Yamada K."/>
            <person name="Nakamura Y."/>
            <person name="Ichinomiya M."/>
            <person name="Sato N."/>
            <person name="Blanc-Mathieu R."/>
            <person name="Endo H."/>
            <person name="Kuwata A."/>
            <person name="Ogata H."/>
        </authorList>
    </citation>
    <scope>NUCLEOTIDE SEQUENCE [LARGE SCALE GENOMIC DNA]</scope>
    <source>
        <strain evidence="2">NIES 3700</strain>
    </source>
</reference>
<evidence type="ECO:0000313" key="1">
    <source>
        <dbReference type="EMBL" id="GMI00560.1"/>
    </source>
</evidence>
<proteinExistence type="predicted"/>
<dbReference type="Proteomes" id="UP001165122">
    <property type="component" value="Unassembled WGS sequence"/>
</dbReference>
<comment type="caution">
    <text evidence="1">The sequence shown here is derived from an EMBL/GenBank/DDBJ whole genome shotgun (WGS) entry which is preliminary data.</text>
</comment>